<dbReference type="Proteomes" id="UP000658733">
    <property type="component" value="Unassembled WGS sequence"/>
</dbReference>
<dbReference type="AlphaFoldDB" id="A0A843AMU7"/>
<reference evidence="2" key="1">
    <citation type="submission" date="2020-10" db="EMBL/GenBank/DDBJ databases">
        <title>Dehalococcoides mccartyi of a TCE/Cr reducing biochatode.</title>
        <authorList>
            <person name="Matturro B."/>
        </authorList>
    </citation>
    <scope>NUCLEOTIDE SEQUENCE</scope>
    <source>
        <strain evidence="2">Bin4</strain>
    </source>
</reference>
<protein>
    <submittedName>
        <fullName evidence="2">Uncharacterized protein</fullName>
    </submittedName>
</protein>
<proteinExistence type="predicted"/>
<organism evidence="2 3">
    <name type="scientific">Methanobrevibacter arboriphilus</name>
    <dbReference type="NCBI Taxonomy" id="39441"/>
    <lineage>
        <taxon>Archaea</taxon>
        <taxon>Methanobacteriati</taxon>
        <taxon>Methanobacteriota</taxon>
        <taxon>Methanomada group</taxon>
        <taxon>Methanobacteria</taxon>
        <taxon>Methanobacteriales</taxon>
        <taxon>Methanobacteriaceae</taxon>
        <taxon>Methanobrevibacter</taxon>
    </lineage>
</organism>
<evidence type="ECO:0000256" key="1">
    <source>
        <dbReference type="SAM" id="Phobius"/>
    </source>
</evidence>
<dbReference type="RefSeq" id="WP_278522922.1">
    <property type="nucleotide sequence ID" value="NZ_JADIIN010000043.1"/>
</dbReference>
<comment type="caution">
    <text evidence="2">The sequence shown here is derived from an EMBL/GenBank/DDBJ whole genome shotgun (WGS) entry which is preliminary data.</text>
</comment>
<keyword evidence="1" id="KW-0472">Membrane</keyword>
<accession>A0A843AMU7</accession>
<keyword evidence="1" id="KW-0812">Transmembrane</keyword>
<evidence type="ECO:0000313" key="3">
    <source>
        <dbReference type="Proteomes" id="UP000658733"/>
    </source>
</evidence>
<name>A0A843AMU7_METAZ</name>
<feature type="transmembrane region" description="Helical" evidence="1">
    <location>
        <begin position="12"/>
        <end position="32"/>
    </location>
</feature>
<evidence type="ECO:0000313" key="2">
    <source>
        <dbReference type="EMBL" id="MBF4468838.1"/>
    </source>
</evidence>
<sequence>MTIETPKPLKWLIILTIICMLLTIGVVNPVSLTSETILNNESISVYGYSTSCMSGWVIVNNTFHDYCPMCGHENCLGVGIKRSDEISCRYCDADYSFDGYEKMNPPRARLIETNEKINITQIEG</sequence>
<dbReference type="EMBL" id="JADIIN010000043">
    <property type="protein sequence ID" value="MBF4468838.1"/>
    <property type="molecule type" value="Genomic_DNA"/>
</dbReference>
<keyword evidence="1" id="KW-1133">Transmembrane helix</keyword>
<gene>
    <name evidence="2" type="ORF">ISP01_05470</name>
</gene>